<dbReference type="Pfam" id="PF01743">
    <property type="entry name" value="PolyA_pol"/>
    <property type="match status" value="1"/>
</dbReference>
<dbReference type="Gene3D" id="3.30.460.10">
    <property type="entry name" value="Beta Polymerase, domain 2"/>
    <property type="match status" value="1"/>
</dbReference>
<sequence length="384" mass="43396">MKISADWLSKPSTQLIMQILLSGGHEAFFVGGCIRNTLFDLKATDIDISTSATPKRVMELMNQAGLTTIPTGIDYGTVTVVSEKQNYEITTFRKDIETDGRRAKVKYSESVLEDAKRRDFSINAIYSEQDGTILDPLNGIVDIAKKRVKFIGDPYARIKEDYLRILRFFRFLALFGREDESHEIEIAAIRDLRDGLDTISAERKSDEILKLFAAPNPQYSIVLMEAANISSKIFDAYNYNSLNNLRELEDRLEVTPCATRRLAAYTEDNLKSKLRFSNRIAKAHKVLREEAGSKKDAAELSYRYNDKIALDSILVRSSLHGIELNDGVFSRIKLGSAVKFPIKSVDLAEYFSGRKLGEMLACLEQKWIDSDFALSKQTLISTIK</sequence>
<comment type="similarity">
    <text evidence="8">Belongs to the tRNA nucleotidyltransferase/poly(A) polymerase family.</text>
</comment>
<dbReference type="GO" id="GO:0016779">
    <property type="term" value="F:nucleotidyltransferase activity"/>
    <property type="evidence" value="ECO:0007669"/>
    <property type="project" value="UniProtKB-KW"/>
</dbReference>
<dbReference type="CDD" id="cd05398">
    <property type="entry name" value="NT_ClassII-CCAase"/>
    <property type="match status" value="1"/>
</dbReference>
<dbReference type="GO" id="GO:0000049">
    <property type="term" value="F:tRNA binding"/>
    <property type="evidence" value="ECO:0007669"/>
    <property type="project" value="TreeGrafter"/>
</dbReference>
<accession>K6GI29</accession>
<evidence type="ECO:0000256" key="6">
    <source>
        <dbReference type="ARBA" id="ARBA00022741"/>
    </source>
</evidence>
<dbReference type="Pfam" id="PF12627">
    <property type="entry name" value="PolyA_pol_RNAbd"/>
    <property type="match status" value="1"/>
</dbReference>
<evidence type="ECO:0000256" key="4">
    <source>
        <dbReference type="ARBA" id="ARBA00022695"/>
    </source>
</evidence>
<dbReference type="PATRIC" id="fig|1208365.4.peg.695"/>
<dbReference type="InterPro" id="IPR050264">
    <property type="entry name" value="Bact_CCA-adding_enz_type3_sf"/>
</dbReference>
<evidence type="ECO:0000256" key="5">
    <source>
        <dbReference type="ARBA" id="ARBA00022723"/>
    </source>
</evidence>
<keyword evidence="3" id="KW-0819">tRNA processing</keyword>
<comment type="cofactor">
    <cofactor evidence="1">
        <name>Mg(2+)</name>
        <dbReference type="ChEBI" id="CHEBI:18420"/>
    </cofactor>
</comment>
<dbReference type="InterPro" id="IPR002646">
    <property type="entry name" value="PolA_pol_head_dom"/>
</dbReference>
<evidence type="ECO:0000313" key="12">
    <source>
        <dbReference type="Proteomes" id="UP000010310"/>
    </source>
</evidence>
<reference evidence="11 12" key="1">
    <citation type="submission" date="2012-09" db="EMBL/GenBank/DDBJ databases">
        <authorList>
            <person name="Dupont C.L."/>
            <person name="Rusch D.B."/>
            <person name="Lombardo M.-J."/>
            <person name="Novotny M."/>
            <person name="Yee-Greenbaum J."/>
            <person name="Laskin R."/>
        </authorList>
    </citation>
    <scope>NUCLEOTIDE SEQUENCE [LARGE SCALE GENOMIC DNA]</scope>
    <source>
        <strain evidence="11">SAR86E</strain>
    </source>
</reference>
<protein>
    <submittedName>
        <fullName evidence="11">tRNA nucleotidyltransferase/poly(A) polymerase family protein</fullName>
    </submittedName>
</protein>
<organism evidence="11 12">
    <name type="scientific">SAR86 cluster bacterium SAR86E</name>
    <dbReference type="NCBI Taxonomy" id="1208365"/>
    <lineage>
        <taxon>Bacteria</taxon>
        <taxon>Pseudomonadati</taxon>
        <taxon>Pseudomonadota</taxon>
        <taxon>Gammaproteobacteria</taxon>
        <taxon>SAR86 cluster</taxon>
    </lineage>
</organism>
<dbReference type="Gene3D" id="1.10.3090.10">
    <property type="entry name" value="cca-adding enzyme, domain 2"/>
    <property type="match status" value="1"/>
</dbReference>
<evidence type="ECO:0000256" key="2">
    <source>
        <dbReference type="ARBA" id="ARBA00022679"/>
    </source>
</evidence>
<feature type="domain" description="tRNA nucleotidyltransferase/poly(A) polymerase RNA and SrmB- binding" evidence="10">
    <location>
        <begin position="187"/>
        <end position="234"/>
    </location>
</feature>
<feature type="domain" description="Poly A polymerase head" evidence="9">
    <location>
        <begin position="27"/>
        <end position="148"/>
    </location>
</feature>
<dbReference type="SUPFAM" id="SSF81891">
    <property type="entry name" value="Poly A polymerase C-terminal region-like"/>
    <property type="match status" value="1"/>
</dbReference>
<dbReference type="GO" id="GO:0046872">
    <property type="term" value="F:metal ion binding"/>
    <property type="evidence" value="ECO:0007669"/>
    <property type="project" value="UniProtKB-KW"/>
</dbReference>
<dbReference type="GO" id="GO:0000166">
    <property type="term" value="F:nucleotide binding"/>
    <property type="evidence" value="ECO:0007669"/>
    <property type="project" value="UniProtKB-KW"/>
</dbReference>
<dbReference type="AlphaFoldDB" id="K6GI29"/>
<dbReference type="STRING" id="1208365.B273_1440"/>
<proteinExistence type="inferred from homology"/>
<evidence type="ECO:0000256" key="3">
    <source>
        <dbReference type="ARBA" id="ARBA00022694"/>
    </source>
</evidence>
<dbReference type="PANTHER" id="PTHR46173:SF1">
    <property type="entry name" value="CCA TRNA NUCLEOTIDYLTRANSFERASE 1, MITOCHONDRIAL"/>
    <property type="match status" value="1"/>
</dbReference>
<evidence type="ECO:0000313" key="11">
    <source>
        <dbReference type="EMBL" id="EKO36640.1"/>
    </source>
</evidence>
<comment type="caution">
    <text evidence="11">The sequence shown here is derived from an EMBL/GenBank/DDBJ whole genome shotgun (WGS) entry which is preliminary data.</text>
</comment>
<keyword evidence="6" id="KW-0547">Nucleotide-binding</keyword>
<evidence type="ECO:0000256" key="7">
    <source>
        <dbReference type="ARBA" id="ARBA00022842"/>
    </source>
</evidence>
<keyword evidence="2 8" id="KW-0808">Transferase</keyword>
<evidence type="ECO:0000259" key="10">
    <source>
        <dbReference type="Pfam" id="PF12627"/>
    </source>
</evidence>
<dbReference type="InterPro" id="IPR043519">
    <property type="entry name" value="NT_sf"/>
</dbReference>
<evidence type="ECO:0000256" key="8">
    <source>
        <dbReference type="RuleBase" id="RU003953"/>
    </source>
</evidence>
<dbReference type="SUPFAM" id="SSF81301">
    <property type="entry name" value="Nucleotidyltransferase"/>
    <property type="match status" value="1"/>
</dbReference>
<dbReference type="InterPro" id="IPR032828">
    <property type="entry name" value="PolyA_RNA-bd"/>
</dbReference>
<keyword evidence="7" id="KW-0460">Magnesium</keyword>
<evidence type="ECO:0000259" key="9">
    <source>
        <dbReference type="Pfam" id="PF01743"/>
    </source>
</evidence>
<dbReference type="GO" id="GO:0008033">
    <property type="term" value="P:tRNA processing"/>
    <property type="evidence" value="ECO:0007669"/>
    <property type="project" value="UniProtKB-KW"/>
</dbReference>
<keyword evidence="5" id="KW-0479">Metal-binding</keyword>
<keyword evidence="12" id="KW-1185">Reference proteome</keyword>
<dbReference type="EMBL" id="AMWX01000003">
    <property type="protein sequence ID" value="EKO36640.1"/>
    <property type="molecule type" value="Genomic_DNA"/>
</dbReference>
<gene>
    <name evidence="11" type="ORF">B273_1440</name>
</gene>
<name>K6GI29_9GAMM</name>
<keyword evidence="8" id="KW-0694">RNA-binding</keyword>
<keyword evidence="4" id="KW-0548">Nucleotidyltransferase</keyword>
<dbReference type="Proteomes" id="UP000010310">
    <property type="component" value="Unassembled WGS sequence"/>
</dbReference>
<dbReference type="PANTHER" id="PTHR46173">
    <property type="entry name" value="CCA TRNA NUCLEOTIDYLTRANSFERASE 1, MITOCHONDRIAL"/>
    <property type="match status" value="1"/>
</dbReference>
<evidence type="ECO:0000256" key="1">
    <source>
        <dbReference type="ARBA" id="ARBA00001946"/>
    </source>
</evidence>